<dbReference type="Proteomes" id="UP000054166">
    <property type="component" value="Unassembled WGS sequence"/>
</dbReference>
<dbReference type="PIRSF" id="PIRSF037226">
    <property type="entry name" value="Amidohydrolase_ACY1L2_prd"/>
    <property type="match status" value="1"/>
</dbReference>
<protein>
    <recommendedName>
        <fullName evidence="2">Peptidase M20 domain-containing protein 2</fullName>
    </recommendedName>
</protein>
<feature type="domain" description="Peptidase M20 dimerisation" evidence="3">
    <location>
        <begin position="211"/>
        <end position="301"/>
    </location>
</feature>
<reference evidence="4 5" key="1">
    <citation type="submission" date="2014-04" db="EMBL/GenBank/DDBJ databases">
        <authorList>
            <consortium name="DOE Joint Genome Institute"/>
            <person name="Kuo A."/>
            <person name="Tarkka M."/>
            <person name="Buscot F."/>
            <person name="Kohler A."/>
            <person name="Nagy L.G."/>
            <person name="Floudas D."/>
            <person name="Copeland A."/>
            <person name="Barry K.W."/>
            <person name="Cichocki N."/>
            <person name="Veneault-Fourrey C."/>
            <person name="LaButti K."/>
            <person name="Lindquist E.A."/>
            <person name="Lipzen A."/>
            <person name="Lundell T."/>
            <person name="Morin E."/>
            <person name="Murat C."/>
            <person name="Sun H."/>
            <person name="Tunlid A."/>
            <person name="Henrissat B."/>
            <person name="Grigoriev I.V."/>
            <person name="Hibbett D.S."/>
            <person name="Martin F."/>
            <person name="Nordberg H.P."/>
            <person name="Cantor M.N."/>
            <person name="Hua S.X."/>
        </authorList>
    </citation>
    <scope>NUCLEOTIDE SEQUENCE [LARGE SCALE GENOMIC DNA]</scope>
    <source>
        <strain evidence="4 5">F 1598</strain>
    </source>
</reference>
<dbReference type="InParanoid" id="A0A0C3C0J2"/>
<dbReference type="Gene3D" id="3.40.630.10">
    <property type="entry name" value="Zn peptidases"/>
    <property type="match status" value="1"/>
</dbReference>
<proteinExistence type="inferred from homology"/>
<dbReference type="InterPro" id="IPR017439">
    <property type="entry name" value="Amidohydrolase"/>
</dbReference>
<keyword evidence="5" id="KW-1185">Reference proteome</keyword>
<comment type="similarity">
    <text evidence="1 2">Belongs to the peptidase M20A family.</text>
</comment>
<dbReference type="FunFam" id="3.30.70.360:FF:000004">
    <property type="entry name" value="Peptidase M20 domain-containing protein 2"/>
    <property type="match status" value="1"/>
</dbReference>
<sequence>MTPTGIEIWRPDDDHDLEELANSIQQKGGMNVYKPEFLDAIDVSIDSLSDELRTLSLDIHDHPELKYEEIHAHDVLTSFMSNHGFSVTPHHHLQTAWVATYTQGEGGRTIGINSEMDALPGIGHACGHNLIAISGVAVACAIKATMEKFAINGKIVLLGTPAEEGGNGKDVLLSKGAYDEMDICLMCHPAPGPRSSVSLSSSLALQRTDVEYFGHTAHAALSPWEGQNALDAAVLAYNNISLLRQQVKPSHRIHGVFHGKEWTPNIIPDYAKMSWVVRGPTLAEAKETHRRVRACFEAAALATACKVMINPYANSWDLRQNKALGDELANIVKNRYGYIDYEYGIAGASTDFGHVTYALPALHPGFSIPTVENGGNHTHAFTDAARTIQAHKACLNVSKALAGVGVRVLTDEAFTKDVKEAHEEDKMRRGGE</sequence>
<evidence type="ECO:0000256" key="2">
    <source>
        <dbReference type="PIRNR" id="PIRNR037226"/>
    </source>
</evidence>
<dbReference type="Pfam" id="PF01546">
    <property type="entry name" value="Peptidase_M20"/>
    <property type="match status" value="1"/>
</dbReference>
<dbReference type="InterPro" id="IPR002933">
    <property type="entry name" value="Peptidase_M20"/>
</dbReference>
<dbReference type="Pfam" id="PF07687">
    <property type="entry name" value="M20_dimer"/>
    <property type="match status" value="1"/>
</dbReference>
<evidence type="ECO:0000313" key="4">
    <source>
        <dbReference type="EMBL" id="KIM92358.1"/>
    </source>
</evidence>
<evidence type="ECO:0000313" key="5">
    <source>
        <dbReference type="Proteomes" id="UP000054166"/>
    </source>
</evidence>
<dbReference type="NCBIfam" id="TIGR01891">
    <property type="entry name" value="amidohydrolases"/>
    <property type="match status" value="1"/>
</dbReference>
<dbReference type="InterPro" id="IPR011650">
    <property type="entry name" value="Peptidase_M20_dimer"/>
</dbReference>
<evidence type="ECO:0000256" key="1">
    <source>
        <dbReference type="ARBA" id="ARBA00006247"/>
    </source>
</evidence>
<dbReference type="Gene3D" id="3.30.70.360">
    <property type="match status" value="1"/>
</dbReference>
<dbReference type="InterPro" id="IPR052030">
    <property type="entry name" value="Peptidase_M20/M20A_hydrolases"/>
</dbReference>
<dbReference type="InterPro" id="IPR017144">
    <property type="entry name" value="Xaa-Arg_dipeptidase"/>
</dbReference>
<dbReference type="SUPFAM" id="SSF53187">
    <property type="entry name" value="Zn-dependent exopeptidases"/>
    <property type="match status" value="1"/>
</dbReference>
<dbReference type="GO" id="GO:0016805">
    <property type="term" value="F:dipeptidase activity"/>
    <property type="evidence" value="ECO:0007669"/>
    <property type="project" value="InterPro"/>
</dbReference>
<dbReference type="STRING" id="765440.A0A0C3C0J2"/>
<name>A0A0C3C0J2_PILCF</name>
<dbReference type="EMBL" id="KN832970">
    <property type="protein sequence ID" value="KIM92358.1"/>
    <property type="molecule type" value="Genomic_DNA"/>
</dbReference>
<gene>
    <name evidence="4" type="ORF">PILCRDRAFT_810406</name>
</gene>
<dbReference type="SUPFAM" id="SSF55031">
    <property type="entry name" value="Bacterial exopeptidase dimerisation domain"/>
    <property type="match status" value="1"/>
</dbReference>
<dbReference type="OrthoDB" id="6119954at2759"/>
<reference evidence="5" key="2">
    <citation type="submission" date="2015-01" db="EMBL/GenBank/DDBJ databases">
        <title>Evolutionary Origins and Diversification of the Mycorrhizal Mutualists.</title>
        <authorList>
            <consortium name="DOE Joint Genome Institute"/>
            <consortium name="Mycorrhizal Genomics Consortium"/>
            <person name="Kohler A."/>
            <person name="Kuo A."/>
            <person name="Nagy L.G."/>
            <person name="Floudas D."/>
            <person name="Copeland A."/>
            <person name="Barry K.W."/>
            <person name="Cichocki N."/>
            <person name="Veneault-Fourrey C."/>
            <person name="LaButti K."/>
            <person name="Lindquist E.A."/>
            <person name="Lipzen A."/>
            <person name="Lundell T."/>
            <person name="Morin E."/>
            <person name="Murat C."/>
            <person name="Riley R."/>
            <person name="Ohm R."/>
            <person name="Sun H."/>
            <person name="Tunlid A."/>
            <person name="Henrissat B."/>
            <person name="Grigoriev I.V."/>
            <person name="Hibbett D.S."/>
            <person name="Martin F."/>
        </authorList>
    </citation>
    <scope>NUCLEOTIDE SEQUENCE [LARGE SCALE GENOMIC DNA]</scope>
    <source>
        <strain evidence="5">F 1598</strain>
    </source>
</reference>
<dbReference type="HOGENOM" id="CLU_031812_1_1_1"/>
<dbReference type="CDD" id="cd05672">
    <property type="entry name" value="M20_ACY1L2-like"/>
    <property type="match status" value="1"/>
</dbReference>
<organism evidence="4 5">
    <name type="scientific">Piloderma croceum (strain F 1598)</name>
    <dbReference type="NCBI Taxonomy" id="765440"/>
    <lineage>
        <taxon>Eukaryota</taxon>
        <taxon>Fungi</taxon>
        <taxon>Dikarya</taxon>
        <taxon>Basidiomycota</taxon>
        <taxon>Agaricomycotina</taxon>
        <taxon>Agaricomycetes</taxon>
        <taxon>Agaricomycetidae</taxon>
        <taxon>Atheliales</taxon>
        <taxon>Atheliaceae</taxon>
        <taxon>Piloderma</taxon>
    </lineage>
</organism>
<dbReference type="PANTHER" id="PTHR30575:SF0">
    <property type="entry name" value="XAA-ARG DIPEPTIDASE"/>
    <property type="match status" value="1"/>
</dbReference>
<evidence type="ECO:0000259" key="3">
    <source>
        <dbReference type="Pfam" id="PF07687"/>
    </source>
</evidence>
<dbReference type="PANTHER" id="PTHR30575">
    <property type="entry name" value="PEPTIDASE M20"/>
    <property type="match status" value="1"/>
</dbReference>
<dbReference type="InterPro" id="IPR036264">
    <property type="entry name" value="Bact_exopeptidase_dim_dom"/>
</dbReference>
<dbReference type="AlphaFoldDB" id="A0A0C3C0J2"/>
<accession>A0A0C3C0J2</accession>